<dbReference type="EMBL" id="CALNXI010000966">
    <property type="protein sequence ID" value="CAH3149195.1"/>
    <property type="molecule type" value="Genomic_DNA"/>
</dbReference>
<dbReference type="Pfam" id="PF00514">
    <property type="entry name" value="Arm"/>
    <property type="match status" value="2"/>
</dbReference>
<feature type="region of interest" description="Disordered" evidence="2">
    <location>
        <begin position="1"/>
        <end position="20"/>
    </location>
</feature>
<comment type="caution">
    <text evidence="3">The sequence shown here is derived from an EMBL/GenBank/DDBJ whole genome shotgun (WGS) entry which is preliminary data.</text>
</comment>
<dbReference type="SUPFAM" id="SSF48371">
    <property type="entry name" value="ARM repeat"/>
    <property type="match status" value="2"/>
</dbReference>
<dbReference type="InterPro" id="IPR000225">
    <property type="entry name" value="Armadillo"/>
</dbReference>
<protein>
    <recommendedName>
        <fullName evidence="5">Armadillo repeat-containing protein 4</fullName>
    </recommendedName>
</protein>
<proteinExistence type="predicted"/>
<feature type="compositionally biased region" description="Acidic residues" evidence="2">
    <location>
        <begin position="462"/>
        <end position="479"/>
    </location>
</feature>
<evidence type="ECO:0000256" key="2">
    <source>
        <dbReference type="SAM" id="MobiDB-lite"/>
    </source>
</evidence>
<dbReference type="Proteomes" id="UP001159427">
    <property type="component" value="Unassembled WGS sequence"/>
</dbReference>
<feature type="repeat" description="ARM" evidence="1">
    <location>
        <begin position="578"/>
        <end position="620"/>
    </location>
</feature>
<sequence length="1083" mass="119438">MGATISSHTHGTSVSEYGKGKLEFTPQNEALLNEIVKHVEGLVSSHPREAETILKEPFKWHSTLNPDSFGELNFGSMGFQITHSDVKSEAKTPGGEHLLSMDKDGEQYVLKVWTFEQIGNVLKVAGERKCREAQACLEENQDPMVNVMGAAYASVNSSDRPLLKAHADLSKAREDSSENVDEQEARFTLSLLISEMDKQLLMTSHNTIAKEVRLNPSTVQAEYELLKTFAGEEGKCLEYIEWTLDHQFSNGCHAPPWQQVHGDISYLDVKPFDGDKLTITANTAGYYLNKGLTQEGQVNHEREGDIYPTLVALLKAKSPQFAAAIEKKEFAYYGSTEVKQDKTEKIDETLKEEEDNGSAGEEAADGIEAKNHQNAAPKTKTTKTTQKKKGTKGTKTYESSPRWKNIKIEFGADLIGDQEKKDKDKQKGKSTPDKKPPSRHAKSREAGKAGRVSVRSQAKGDMEEDFSESSSESEEEEENQDRRQESNADLPSEYWQIQKLVKYLKSGNQTATIIALCAMRDFNLQQETCQLAIRDVGGLEVLINLLETEEIKCKIGALKILKEISRNCIIRKAIADLGGLQTMVKLLQGYNDELKCLAAETIANVAKLRRARRTVRQFGGIRKLVALLDCGSLASASAMQADVARCGALALWSCSKSTKNKQAIRKADGIPLLAKLLKSNNEAMLIPVVGTLQECASEASYRLAIRTEGMIEDLVRNLNSENQELQMHCASAIFKCAEDNETRDLVRKYGGLDPLVSLSFNVENKELLAAATGAIWKCSISRENVTRFQELKAIEQLVSLLNEQPEEVLINVVGALGECAQIPANRTTIRKAGGIPSLVNLLTSTNQALLVNVTNAVGACATEPDNMTIIDRLDGVRLLWSLLKSNNPNVQSSAAWAICPCIENAKDAGEMVRSFVGGLELIVSLLKSSDREVFTFNYTTVTFVALSTSFKSPLMSSTSPWIRPVRTLLPFPTDDRLRQYLAESIARCCTWGNNRVAFGQAGAVPPLVNYLKSKNPDVHRATARALHQLSRDPDNCISMHNSGVVKYLLEMVGSTDEVLQEAAAGCLGNIRRLALANEKARYH</sequence>
<organism evidence="3 4">
    <name type="scientific">Porites evermanni</name>
    <dbReference type="NCBI Taxonomy" id="104178"/>
    <lineage>
        <taxon>Eukaryota</taxon>
        <taxon>Metazoa</taxon>
        <taxon>Cnidaria</taxon>
        <taxon>Anthozoa</taxon>
        <taxon>Hexacorallia</taxon>
        <taxon>Scleractinia</taxon>
        <taxon>Fungiina</taxon>
        <taxon>Poritidae</taxon>
        <taxon>Porites</taxon>
    </lineage>
</organism>
<dbReference type="PANTHER" id="PTHR46241:SF1">
    <property type="entry name" value="OUTER DYNEIN ARM-DOCKING COMPLEX SUBUNIT 2"/>
    <property type="match status" value="1"/>
</dbReference>
<dbReference type="InterPro" id="IPR016024">
    <property type="entry name" value="ARM-type_fold"/>
</dbReference>
<feature type="repeat" description="ARM" evidence="1">
    <location>
        <begin position="792"/>
        <end position="834"/>
    </location>
</feature>
<dbReference type="PROSITE" id="PS50176">
    <property type="entry name" value="ARM_REPEAT"/>
    <property type="match status" value="3"/>
</dbReference>
<dbReference type="SMART" id="SM00185">
    <property type="entry name" value="ARM"/>
    <property type="match status" value="11"/>
</dbReference>
<gene>
    <name evidence="3" type="ORF">PEVE_00044838</name>
</gene>
<feature type="compositionally biased region" description="Polar residues" evidence="2">
    <location>
        <begin position="1"/>
        <end position="15"/>
    </location>
</feature>
<feature type="region of interest" description="Disordered" evidence="2">
    <location>
        <begin position="341"/>
        <end position="489"/>
    </location>
</feature>
<feature type="repeat" description="ARM" evidence="1">
    <location>
        <begin position="1002"/>
        <end position="1044"/>
    </location>
</feature>
<evidence type="ECO:0000256" key="1">
    <source>
        <dbReference type="PROSITE-ProRule" id="PRU00259"/>
    </source>
</evidence>
<evidence type="ECO:0008006" key="5">
    <source>
        <dbReference type="Google" id="ProtNLM"/>
    </source>
</evidence>
<dbReference type="Gene3D" id="1.25.10.10">
    <property type="entry name" value="Leucine-rich Repeat Variant"/>
    <property type="match status" value="4"/>
</dbReference>
<keyword evidence="4" id="KW-1185">Reference proteome</keyword>
<feature type="compositionally biased region" description="Basic and acidic residues" evidence="2">
    <location>
        <begin position="417"/>
        <end position="436"/>
    </location>
</feature>
<dbReference type="InterPro" id="IPR011989">
    <property type="entry name" value="ARM-like"/>
</dbReference>
<dbReference type="SUPFAM" id="SSF103107">
    <property type="entry name" value="Hypothetical protein c14orf129, hspc210"/>
    <property type="match status" value="1"/>
</dbReference>
<evidence type="ECO:0000313" key="4">
    <source>
        <dbReference type="Proteomes" id="UP001159427"/>
    </source>
</evidence>
<reference evidence="3 4" key="1">
    <citation type="submission" date="2022-05" db="EMBL/GenBank/DDBJ databases">
        <authorList>
            <consortium name="Genoscope - CEA"/>
            <person name="William W."/>
        </authorList>
    </citation>
    <scope>NUCLEOTIDE SEQUENCE [LARGE SCALE GENOMIC DNA]</scope>
</reference>
<evidence type="ECO:0000313" key="3">
    <source>
        <dbReference type="EMBL" id="CAH3149195.1"/>
    </source>
</evidence>
<name>A0ABN8PRD0_9CNID</name>
<dbReference type="PANTHER" id="PTHR46241">
    <property type="entry name" value="ARMADILLO REPEAT-CONTAINING PROTEIN 4 ARMC4"/>
    <property type="match status" value="1"/>
</dbReference>
<dbReference type="InterPro" id="IPR023231">
    <property type="entry name" value="GSKIP_dom_sf"/>
</dbReference>
<accession>A0ABN8PRD0</accession>